<feature type="domain" description="DHHA1" evidence="2">
    <location>
        <begin position="242"/>
        <end position="328"/>
    </location>
</feature>
<proteinExistence type="predicted"/>
<dbReference type="Pfam" id="PF01368">
    <property type="entry name" value="DHH"/>
    <property type="match status" value="1"/>
</dbReference>
<feature type="domain" description="DDH" evidence="1">
    <location>
        <begin position="28"/>
        <end position="168"/>
    </location>
</feature>
<dbReference type="EMBL" id="FZOU01000004">
    <property type="protein sequence ID" value="SNT15042.1"/>
    <property type="molecule type" value="Genomic_DNA"/>
</dbReference>
<sequence>MTAPAANLTEAASIATLLATFRAHPHFILTSHLSPDGDAIGSVLGLAGLLEQMGATTECIFADPIPAIYRTLPGVDRIRHASAALHPTAPAILLECDVARCGLKDLDGRLIVNIDHHASARPFGAINWIDDSACAVGAMVCRIVQAAMAEDPSIVITPGMATCLYTAILTDTGSFTYAATDARTFEVAHELIQAGASPHGIARDVYFSNPFSKLRLLGTALRNLKREGPFAWTTVTQPELDEAGASTDECEGIVNFLIGIDGIEAAFFLREMPDEKQIRASLRSKSAIDVARIAEQFGGGGHRVASGCTLPTPIPEATESILSRLRARLD</sequence>
<dbReference type="GO" id="GO:0003676">
    <property type="term" value="F:nucleic acid binding"/>
    <property type="evidence" value="ECO:0007669"/>
    <property type="project" value="InterPro"/>
</dbReference>
<accession>A0A239KBG2</accession>
<dbReference type="InterPro" id="IPR038763">
    <property type="entry name" value="DHH_sf"/>
</dbReference>
<protein>
    <submittedName>
        <fullName evidence="3">Phosphoesterase RecJ domain-containing protein</fullName>
    </submittedName>
</protein>
<evidence type="ECO:0000259" key="2">
    <source>
        <dbReference type="Pfam" id="PF02272"/>
    </source>
</evidence>
<dbReference type="RefSeq" id="WP_089409032.1">
    <property type="nucleotide sequence ID" value="NZ_FZOU01000004.1"/>
</dbReference>
<dbReference type="Gene3D" id="3.10.310.30">
    <property type="match status" value="1"/>
</dbReference>
<dbReference type="PANTHER" id="PTHR47618:SF1">
    <property type="entry name" value="BIFUNCTIONAL OLIGORIBONUCLEASE AND PAP PHOSPHATASE NRNA"/>
    <property type="match status" value="1"/>
</dbReference>
<reference evidence="3 4" key="1">
    <citation type="submission" date="2017-06" db="EMBL/GenBank/DDBJ databases">
        <authorList>
            <person name="Kim H.J."/>
            <person name="Triplett B.A."/>
        </authorList>
    </citation>
    <scope>NUCLEOTIDE SEQUENCE [LARGE SCALE GENOMIC DNA]</scope>
    <source>
        <strain evidence="3 4">DSM 18704</strain>
    </source>
</reference>
<dbReference type="SUPFAM" id="SSF64182">
    <property type="entry name" value="DHH phosphoesterases"/>
    <property type="match status" value="1"/>
</dbReference>
<dbReference type="PANTHER" id="PTHR47618">
    <property type="entry name" value="BIFUNCTIONAL OLIGORIBONUCLEASE AND PAP PHOSPHATASE NRNA"/>
    <property type="match status" value="1"/>
</dbReference>
<organism evidence="3 4">
    <name type="scientific">Granulicella rosea</name>
    <dbReference type="NCBI Taxonomy" id="474952"/>
    <lineage>
        <taxon>Bacteria</taxon>
        <taxon>Pseudomonadati</taxon>
        <taxon>Acidobacteriota</taxon>
        <taxon>Terriglobia</taxon>
        <taxon>Terriglobales</taxon>
        <taxon>Acidobacteriaceae</taxon>
        <taxon>Granulicella</taxon>
    </lineage>
</organism>
<dbReference type="InterPro" id="IPR003156">
    <property type="entry name" value="DHHA1_dom"/>
</dbReference>
<dbReference type="Gene3D" id="3.90.1640.10">
    <property type="entry name" value="inorganic pyrophosphatase (n-terminal core)"/>
    <property type="match status" value="1"/>
</dbReference>
<evidence type="ECO:0000313" key="4">
    <source>
        <dbReference type="Proteomes" id="UP000198356"/>
    </source>
</evidence>
<dbReference type="OrthoDB" id="9803668at2"/>
<name>A0A239KBG2_9BACT</name>
<evidence type="ECO:0000259" key="1">
    <source>
        <dbReference type="Pfam" id="PF01368"/>
    </source>
</evidence>
<dbReference type="Pfam" id="PF02272">
    <property type="entry name" value="DHHA1"/>
    <property type="match status" value="1"/>
</dbReference>
<dbReference type="Proteomes" id="UP000198356">
    <property type="component" value="Unassembled WGS sequence"/>
</dbReference>
<gene>
    <name evidence="3" type="ORF">SAMN05421770_104405</name>
</gene>
<dbReference type="InterPro" id="IPR001667">
    <property type="entry name" value="DDH_dom"/>
</dbReference>
<keyword evidence="4" id="KW-1185">Reference proteome</keyword>
<evidence type="ECO:0000313" key="3">
    <source>
        <dbReference type="EMBL" id="SNT15042.1"/>
    </source>
</evidence>
<dbReference type="InterPro" id="IPR051319">
    <property type="entry name" value="Oligoribo/pAp-PDE_c-di-AMP_PDE"/>
</dbReference>
<dbReference type="AlphaFoldDB" id="A0A239KBG2"/>